<dbReference type="eggNOG" id="ENOG502ZA9F">
    <property type="taxonomic scope" value="Bacteria"/>
</dbReference>
<evidence type="ECO:0000313" key="3">
    <source>
        <dbReference type="EMBL" id="ADP80940.1"/>
    </source>
</evidence>
<feature type="transmembrane region" description="Helical" evidence="1">
    <location>
        <begin position="72"/>
        <end position="91"/>
    </location>
</feature>
<evidence type="ECO:0000259" key="2">
    <source>
        <dbReference type="Pfam" id="PF25085"/>
    </source>
</evidence>
<evidence type="ECO:0000256" key="1">
    <source>
        <dbReference type="SAM" id="Phobius"/>
    </source>
</evidence>
<dbReference type="Pfam" id="PF25085">
    <property type="entry name" value="DUF7802"/>
    <property type="match status" value="1"/>
</dbReference>
<dbReference type="PANTHER" id="PTHR35982">
    <property type="entry name" value="AGAP005361-PA"/>
    <property type="match status" value="1"/>
</dbReference>
<dbReference type="PANTHER" id="PTHR35982:SF1">
    <property type="entry name" value="SPIROCYCLASE, AVEC FAMILY"/>
    <property type="match status" value="1"/>
</dbReference>
<dbReference type="KEGG" id="fri:FraEuI1c_2915"/>
<keyword evidence="1" id="KW-0472">Membrane</keyword>
<dbReference type="InParanoid" id="E3J961"/>
<accession>E3J961</accession>
<dbReference type="HOGENOM" id="CLU_715479_0_0_11"/>
<feature type="transmembrane region" description="Helical" evidence="1">
    <location>
        <begin position="197"/>
        <end position="216"/>
    </location>
</feature>
<dbReference type="AlphaFoldDB" id="E3J961"/>
<keyword evidence="4" id="KW-1185">Reference proteome</keyword>
<keyword evidence="1" id="KW-0812">Transmembrane</keyword>
<proteinExistence type="predicted"/>
<evidence type="ECO:0000313" key="4">
    <source>
        <dbReference type="Proteomes" id="UP000002484"/>
    </source>
</evidence>
<reference evidence="3 4" key="1">
    <citation type="submission" date="2010-10" db="EMBL/GenBank/DDBJ databases">
        <title>Complete sequence of Frankia sp. EuI1c.</title>
        <authorList>
            <consortium name="US DOE Joint Genome Institute"/>
            <person name="Lucas S."/>
            <person name="Copeland A."/>
            <person name="Lapidus A."/>
            <person name="Cheng J.-F."/>
            <person name="Bruce D."/>
            <person name="Goodwin L."/>
            <person name="Pitluck S."/>
            <person name="Chertkov O."/>
            <person name="Detter J.C."/>
            <person name="Han C."/>
            <person name="Tapia R."/>
            <person name="Land M."/>
            <person name="Hauser L."/>
            <person name="Jeffries C."/>
            <person name="Kyrpides N."/>
            <person name="Ivanova N."/>
            <person name="Mikhailova N."/>
            <person name="Beauchemin N."/>
            <person name="Sen A."/>
            <person name="Sur S.A."/>
            <person name="Gtari M."/>
            <person name="Wall L."/>
            <person name="Tisa L."/>
            <person name="Woyke T."/>
        </authorList>
    </citation>
    <scope>NUCLEOTIDE SEQUENCE [LARGE SCALE GENOMIC DNA]</scope>
    <source>
        <strain evidence="4">DSM 45817 / CECT 9037 / EuI1c</strain>
    </source>
</reference>
<feature type="domain" description="DUF7802" evidence="2">
    <location>
        <begin position="43"/>
        <end position="205"/>
    </location>
</feature>
<name>E3J961_PSEI1</name>
<organism evidence="3 4">
    <name type="scientific">Pseudofrankia inefficax (strain DSM 45817 / CECT 9037 / DDB 130130 / EuI1c)</name>
    <name type="common">Frankia inefficax</name>
    <dbReference type="NCBI Taxonomy" id="298654"/>
    <lineage>
        <taxon>Bacteria</taxon>
        <taxon>Bacillati</taxon>
        <taxon>Actinomycetota</taxon>
        <taxon>Actinomycetes</taxon>
        <taxon>Frankiales</taxon>
        <taxon>Frankiaceae</taxon>
        <taxon>Pseudofrankia</taxon>
    </lineage>
</organism>
<feature type="transmembrane region" description="Helical" evidence="1">
    <location>
        <begin position="119"/>
        <end position="138"/>
    </location>
</feature>
<feature type="transmembrane region" description="Helical" evidence="1">
    <location>
        <begin position="39"/>
        <end position="60"/>
    </location>
</feature>
<feature type="transmembrane region" description="Helical" evidence="1">
    <location>
        <begin position="345"/>
        <end position="366"/>
    </location>
</feature>
<gene>
    <name evidence="3" type="ordered locus">FraEuI1c_2915</name>
</gene>
<dbReference type="OrthoDB" id="5488443at2"/>
<feature type="transmembrane region" description="Helical" evidence="1">
    <location>
        <begin position="147"/>
        <end position="166"/>
    </location>
</feature>
<feature type="transmembrane region" description="Helical" evidence="1">
    <location>
        <begin position="266"/>
        <end position="284"/>
    </location>
</feature>
<dbReference type="EMBL" id="CP002299">
    <property type="protein sequence ID" value="ADP80940.1"/>
    <property type="molecule type" value="Genomic_DNA"/>
</dbReference>
<keyword evidence="1" id="KW-1133">Transmembrane helix</keyword>
<protein>
    <recommendedName>
        <fullName evidence="2">DUF7802 domain-containing protein</fullName>
    </recommendedName>
</protein>
<feature type="transmembrane region" description="Helical" evidence="1">
    <location>
        <begin position="228"/>
        <end position="246"/>
    </location>
</feature>
<dbReference type="STRING" id="298654.FraEuI1c_2915"/>
<dbReference type="Proteomes" id="UP000002484">
    <property type="component" value="Chromosome"/>
</dbReference>
<feature type="transmembrane region" description="Helical" evidence="1">
    <location>
        <begin position="305"/>
        <end position="325"/>
    </location>
</feature>
<sequence length="390" mass="41850">MAADCSPAFEQLARRIGSFSCASVEPVVHVRDPFGLANWTLPVVEALLIAGAVLALVHAIRRWRRHGDPSNLAVWFGAIVYLAVTEPTLFFSRSLGLPDTMHDLFAHNVFTVQLVDDRIPLYIVALYAALTSLAYEIVRSLGGFRRNVVLGAICVGFVHHLFYEIFDQLGPQLRWWIWNYDLSLNQPRLASVPMTSVFIFAALGPAALTLLVRLFVGRRADRGEPVGGWSLTWRTLASGVLVPPLIAVGSLPSSVVGDDNNGAQAVVMWLCVAAFAVVAVPVLYQQWRATRADRSAATQAAERPWFAVGYGSLFLVVFVVLWATALPAYRSATGGVTSDGTPIGSLPYAIGCLVAAAVVLAGVATASSPAWARRPSGAEITEPAPQASSA</sequence>
<dbReference type="InterPro" id="IPR056704">
    <property type="entry name" value="DUF7802"/>
</dbReference>
<dbReference type="RefSeq" id="WP_013424058.1">
    <property type="nucleotide sequence ID" value="NC_014666.1"/>
</dbReference>